<dbReference type="AlphaFoldDB" id="A0A180G7N6"/>
<feature type="region of interest" description="Disordered" evidence="6">
    <location>
        <begin position="139"/>
        <end position="158"/>
    </location>
</feature>
<dbReference type="GO" id="GO:0000981">
    <property type="term" value="F:DNA-binding transcription factor activity, RNA polymerase II-specific"/>
    <property type="evidence" value="ECO:0007669"/>
    <property type="project" value="TreeGrafter"/>
</dbReference>
<organism evidence="7">
    <name type="scientific">Puccinia triticina (isolate 1-1 / race 1 (BBBD))</name>
    <name type="common">Brown leaf rust fungus</name>
    <dbReference type="NCBI Taxonomy" id="630390"/>
    <lineage>
        <taxon>Eukaryota</taxon>
        <taxon>Fungi</taxon>
        <taxon>Dikarya</taxon>
        <taxon>Basidiomycota</taxon>
        <taxon>Pucciniomycotina</taxon>
        <taxon>Pucciniomycetes</taxon>
        <taxon>Pucciniales</taxon>
        <taxon>Pucciniaceae</taxon>
        <taxon>Puccinia</taxon>
    </lineage>
</organism>
<dbReference type="GO" id="GO:0005634">
    <property type="term" value="C:nucleus"/>
    <property type="evidence" value="ECO:0007669"/>
    <property type="project" value="UniProtKB-SubCell"/>
</dbReference>
<protein>
    <submittedName>
        <fullName evidence="7 8">Uncharacterized protein</fullName>
    </submittedName>
</protein>
<evidence type="ECO:0000256" key="2">
    <source>
        <dbReference type="ARBA" id="ARBA00023015"/>
    </source>
</evidence>
<evidence type="ECO:0000256" key="3">
    <source>
        <dbReference type="ARBA" id="ARBA00023125"/>
    </source>
</evidence>
<evidence type="ECO:0000256" key="1">
    <source>
        <dbReference type="ARBA" id="ARBA00004123"/>
    </source>
</evidence>
<dbReference type="EnsemblFungi" id="PTTG_01895-t43_1">
    <property type="protein sequence ID" value="PTTG_01895-t43_1-p1"/>
    <property type="gene ID" value="PTTG_01895"/>
</dbReference>
<evidence type="ECO:0000256" key="6">
    <source>
        <dbReference type="SAM" id="MobiDB-lite"/>
    </source>
</evidence>
<dbReference type="VEuPathDB" id="FungiDB:PTTG_01895"/>
<evidence type="ECO:0000256" key="5">
    <source>
        <dbReference type="ARBA" id="ARBA00023242"/>
    </source>
</evidence>
<comment type="subcellular location">
    <subcellularLocation>
        <location evidence="1">Nucleus</location>
    </subcellularLocation>
</comment>
<dbReference type="SUPFAM" id="SSF52047">
    <property type="entry name" value="RNI-like"/>
    <property type="match status" value="1"/>
</dbReference>
<reference evidence="8 9" key="3">
    <citation type="journal article" date="2017" name="G3 (Bethesda)">
        <title>Comparative analysis highlights variable genome content of wheat rusts and divergence of the mating loci.</title>
        <authorList>
            <person name="Cuomo C.A."/>
            <person name="Bakkeren G."/>
            <person name="Khalil H.B."/>
            <person name="Panwar V."/>
            <person name="Joly D."/>
            <person name="Linning R."/>
            <person name="Sakthikumar S."/>
            <person name="Song X."/>
            <person name="Adiconis X."/>
            <person name="Fan L."/>
            <person name="Goldberg J.M."/>
            <person name="Levin J.Z."/>
            <person name="Young S."/>
            <person name="Zeng Q."/>
            <person name="Anikster Y."/>
            <person name="Bruce M."/>
            <person name="Wang M."/>
            <person name="Yin C."/>
            <person name="McCallum B."/>
            <person name="Szabo L.J."/>
            <person name="Hulbert S."/>
            <person name="Chen X."/>
            <person name="Fellers J.P."/>
        </authorList>
    </citation>
    <scope>NUCLEOTIDE SEQUENCE</scope>
    <source>
        <strain evidence="8">isolate 1-1 / race 1 (BBBD)</strain>
        <strain evidence="9">Isolate 1-1 / race 1 (BBBD)</strain>
    </source>
</reference>
<feature type="compositionally biased region" description="Basic and acidic residues" evidence="6">
    <location>
        <begin position="500"/>
        <end position="512"/>
    </location>
</feature>
<sequence>MAKLTDLPAELVHRIIRHILRPNANLQTYEWDCVLVDPDDHHLLDHNEIGAVQRKLRPHHELEHRAHTLPTLRTHQRNHRTTLASQPKVSWPQGLPSNPLLPLSLVNRTFQTYAQEILFKNVSLLSIRQASLFLPALTRPHPSVDQRNTHEDGDAEEVRSSAIDPYPYLSRLARHVRTLQLRCISPYSMHNALQGGGPVLRDIIWSCPYLENITINTMLPIECTEALLDALASQRLIKEFVIISNGRRGSTLLRWNIHDLLGRVFPQWDFLETIELDELEGRSEIAKKQIHTVPKPKLTCALRTMILRGPEVDEDELSMLVNSFRGSMRTLEITGPVYTIGRAGICRILKECTNPELECLKLDWPHNEYPILSPRDGIESDDPVTSPGLLDIVFKSPSALRKLKSLTFTGNLATPKLFERLPDSIVKLAWQNCDLCPTALVEVLSSRRKEKKLLPNLKCCSVRSRDGWDMDEELVRSALKARGICFHMDLDSDYGDPMSEDERREAAEEMDPHLLNQFDENEYEDLDFDYY</sequence>
<feature type="compositionally biased region" description="Basic and acidic residues" evidence="6">
    <location>
        <begin position="142"/>
        <end position="158"/>
    </location>
</feature>
<dbReference type="GO" id="GO:0000978">
    <property type="term" value="F:RNA polymerase II cis-regulatory region sequence-specific DNA binding"/>
    <property type="evidence" value="ECO:0007669"/>
    <property type="project" value="TreeGrafter"/>
</dbReference>
<dbReference type="InterPro" id="IPR032675">
    <property type="entry name" value="LRR_dom_sf"/>
</dbReference>
<evidence type="ECO:0000313" key="7">
    <source>
        <dbReference type="EMBL" id="OAV88715.1"/>
    </source>
</evidence>
<reference evidence="7" key="1">
    <citation type="submission" date="2009-11" db="EMBL/GenBank/DDBJ databases">
        <authorList>
            <consortium name="The Broad Institute Genome Sequencing Platform"/>
            <person name="Ward D."/>
            <person name="Feldgarden M."/>
            <person name="Earl A."/>
            <person name="Young S.K."/>
            <person name="Zeng Q."/>
            <person name="Koehrsen M."/>
            <person name="Alvarado L."/>
            <person name="Berlin A."/>
            <person name="Bochicchio J."/>
            <person name="Borenstein D."/>
            <person name="Chapman S.B."/>
            <person name="Chen Z."/>
            <person name="Engels R."/>
            <person name="Freedman E."/>
            <person name="Gellesch M."/>
            <person name="Goldberg J."/>
            <person name="Griggs A."/>
            <person name="Gujja S."/>
            <person name="Heilman E."/>
            <person name="Heiman D."/>
            <person name="Hepburn T."/>
            <person name="Howarth C."/>
            <person name="Jen D."/>
            <person name="Larson L."/>
            <person name="Lewis B."/>
            <person name="Mehta T."/>
            <person name="Park D."/>
            <person name="Pearson M."/>
            <person name="Roberts A."/>
            <person name="Saif S."/>
            <person name="Shea T."/>
            <person name="Shenoy N."/>
            <person name="Sisk P."/>
            <person name="Stolte C."/>
            <person name="Sykes S."/>
            <person name="Thomson T."/>
            <person name="Walk T."/>
            <person name="White J."/>
            <person name="Yandava C."/>
            <person name="Izard J."/>
            <person name="Baranova O.V."/>
            <person name="Blanton J.M."/>
            <person name="Tanner A.C."/>
            <person name="Dewhirst F.E."/>
            <person name="Haas B."/>
            <person name="Nusbaum C."/>
            <person name="Birren B."/>
        </authorList>
    </citation>
    <scope>NUCLEOTIDE SEQUENCE [LARGE SCALE GENOMIC DNA]</scope>
    <source>
        <strain evidence="7">1-1 BBBD Race 1</strain>
    </source>
</reference>
<feature type="region of interest" description="Disordered" evidence="6">
    <location>
        <begin position="495"/>
        <end position="514"/>
    </location>
</feature>
<dbReference type="PANTHER" id="PTHR11988:SF27">
    <property type="entry name" value="GH27708P"/>
    <property type="match status" value="1"/>
</dbReference>
<evidence type="ECO:0000313" key="9">
    <source>
        <dbReference type="Proteomes" id="UP000005240"/>
    </source>
</evidence>
<evidence type="ECO:0000313" key="8">
    <source>
        <dbReference type="EnsemblFungi" id="PTTG_01895-t43_1-p1"/>
    </source>
</evidence>
<keyword evidence="3" id="KW-0238">DNA-binding</keyword>
<dbReference type="PANTHER" id="PTHR11988">
    <property type="entry name" value="THYROTROPH EMBRYONIC FACTOR RELATED"/>
    <property type="match status" value="1"/>
</dbReference>
<name>A0A180G7N6_PUCT1</name>
<proteinExistence type="predicted"/>
<accession>A0A180G7N6</accession>
<evidence type="ECO:0000256" key="4">
    <source>
        <dbReference type="ARBA" id="ARBA00023163"/>
    </source>
</evidence>
<dbReference type="EMBL" id="ADAS02000158">
    <property type="protein sequence ID" value="OAV88715.1"/>
    <property type="molecule type" value="Genomic_DNA"/>
</dbReference>
<keyword evidence="5" id="KW-0539">Nucleus</keyword>
<gene>
    <name evidence="7" type="ORF">PTTG_01895</name>
</gene>
<dbReference type="OrthoDB" id="2499170at2759"/>
<dbReference type="InterPro" id="IPR040223">
    <property type="entry name" value="PAR_bZIP"/>
</dbReference>
<reference evidence="8" key="4">
    <citation type="submission" date="2025-05" db="UniProtKB">
        <authorList>
            <consortium name="EnsemblFungi"/>
        </authorList>
    </citation>
    <scope>IDENTIFICATION</scope>
    <source>
        <strain evidence="8">isolate 1-1 / race 1 (BBBD)</strain>
    </source>
</reference>
<reference evidence="7" key="2">
    <citation type="submission" date="2016-05" db="EMBL/GenBank/DDBJ databases">
        <title>Comparative analysis highlights variable genome content of wheat rusts and divergence of the mating loci.</title>
        <authorList>
            <person name="Cuomo C.A."/>
            <person name="Bakkeren G."/>
            <person name="Szabo L."/>
            <person name="Khalil H."/>
            <person name="Joly D."/>
            <person name="Goldberg J."/>
            <person name="Young S."/>
            <person name="Zeng Q."/>
            <person name="Fellers J."/>
        </authorList>
    </citation>
    <scope>NUCLEOTIDE SEQUENCE [LARGE SCALE GENOMIC DNA]</scope>
    <source>
        <strain evidence="7">1-1 BBBD Race 1</strain>
    </source>
</reference>
<keyword evidence="4" id="KW-0804">Transcription</keyword>
<keyword evidence="2" id="KW-0805">Transcription regulation</keyword>
<dbReference type="Gene3D" id="3.80.10.10">
    <property type="entry name" value="Ribonuclease Inhibitor"/>
    <property type="match status" value="1"/>
</dbReference>
<keyword evidence="9" id="KW-1185">Reference proteome</keyword>
<dbReference type="Proteomes" id="UP000005240">
    <property type="component" value="Unassembled WGS sequence"/>
</dbReference>